<comment type="function">
    <text evidence="14 19">Bifunctional enzyme that catalyzes the epimerization of the S- and R-forms of NAD(P)HX and the dehydration of the S-form of NAD(P)HX at the expense of ADP, which is converted to AMP. This allows the repair of both epimers of NAD(P)HX, a damaged form of NAD(P)H that is a result of enzymatic or heat-dependent hydration.</text>
</comment>
<evidence type="ECO:0000256" key="10">
    <source>
        <dbReference type="ARBA" id="ARBA00023027"/>
    </source>
</evidence>
<comment type="catalytic activity">
    <reaction evidence="15 17 19">
        <text>(6S)-NADHX + ADP = AMP + phosphate + NADH + H(+)</text>
        <dbReference type="Rhea" id="RHEA:32223"/>
        <dbReference type="ChEBI" id="CHEBI:15378"/>
        <dbReference type="ChEBI" id="CHEBI:43474"/>
        <dbReference type="ChEBI" id="CHEBI:57945"/>
        <dbReference type="ChEBI" id="CHEBI:64074"/>
        <dbReference type="ChEBI" id="CHEBI:456215"/>
        <dbReference type="ChEBI" id="CHEBI:456216"/>
        <dbReference type="EC" id="4.2.1.136"/>
    </reaction>
</comment>
<dbReference type="SUPFAM" id="SSF64153">
    <property type="entry name" value="YjeF N-terminal domain-like"/>
    <property type="match status" value="1"/>
</dbReference>
<comment type="function">
    <text evidence="17">Catalyzes the dehydration of the S-form of NAD(P)HX at the expense of ADP, which is converted to AMP. Together with NAD(P)HX epimerase, which catalyzes the epimerization of the S- and R-forms, the enzyme allows the repair of both epimers of NAD(P)HX, a damaged form of NAD(P)H that is a result of enzymatic or heat-dependent hydration.</text>
</comment>
<evidence type="ECO:0000256" key="6">
    <source>
        <dbReference type="ARBA" id="ARBA00022741"/>
    </source>
</evidence>
<dbReference type="PROSITE" id="PS51383">
    <property type="entry name" value="YJEF_C_3"/>
    <property type="match status" value="1"/>
</dbReference>
<evidence type="ECO:0000256" key="17">
    <source>
        <dbReference type="HAMAP-Rule" id="MF_01965"/>
    </source>
</evidence>
<evidence type="ECO:0000256" key="16">
    <source>
        <dbReference type="ARBA" id="ARBA00049209"/>
    </source>
</evidence>
<feature type="binding site" evidence="17">
    <location>
        <position position="433"/>
    </location>
    <ligand>
        <name>AMP</name>
        <dbReference type="ChEBI" id="CHEBI:456215"/>
    </ligand>
</feature>
<feature type="binding site" evidence="17">
    <location>
        <position position="367"/>
    </location>
    <ligand>
        <name>(6S)-NADPHX</name>
        <dbReference type="ChEBI" id="CHEBI:64076"/>
    </ligand>
</feature>
<comment type="caution">
    <text evidence="17">Lacks conserved residue(s) required for the propagation of feature annotation.</text>
</comment>
<protein>
    <recommendedName>
        <fullName evidence="19">Bifunctional NAD(P)H-hydrate repair enzyme</fullName>
    </recommendedName>
    <alternativeName>
        <fullName evidence="19">Nicotinamide nucleotide repair protein</fullName>
    </alternativeName>
    <domain>
        <recommendedName>
            <fullName evidence="19">ADP-dependent (S)-NAD(P)H-hydrate dehydratase</fullName>
            <ecNumber evidence="19">4.2.1.136</ecNumber>
        </recommendedName>
        <alternativeName>
            <fullName evidence="19">ADP-dependent NAD(P)HX dehydratase</fullName>
        </alternativeName>
    </domain>
    <domain>
        <recommendedName>
            <fullName evidence="19">NAD(P)H-hydrate epimerase</fullName>
            <ecNumber evidence="19">5.1.99.6</ecNumber>
        </recommendedName>
    </domain>
</protein>
<evidence type="ECO:0000256" key="1">
    <source>
        <dbReference type="ARBA" id="ARBA00000013"/>
    </source>
</evidence>
<dbReference type="STRING" id="1034943.BN59_02184"/>
<comment type="subunit">
    <text evidence="17">Homotetramer.</text>
</comment>
<keyword evidence="11 18" id="KW-0413">Isomerase</keyword>
<feature type="binding site" evidence="18">
    <location>
        <position position="162"/>
    </location>
    <ligand>
        <name>K(+)</name>
        <dbReference type="ChEBI" id="CHEBI:29103"/>
    </ligand>
</feature>
<dbReference type="PANTHER" id="PTHR12592:SF0">
    <property type="entry name" value="ATP-DEPENDENT (S)-NAD(P)H-HYDRATE DEHYDRATASE"/>
    <property type="match status" value="1"/>
</dbReference>
<dbReference type="PIRSF" id="PIRSF017184">
    <property type="entry name" value="Nnr"/>
    <property type="match status" value="1"/>
</dbReference>
<dbReference type="EC" id="4.2.1.136" evidence="19"/>
<evidence type="ECO:0000313" key="23">
    <source>
        <dbReference type="Proteomes" id="UP000044071"/>
    </source>
</evidence>
<evidence type="ECO:0000256" key="8">
    <source>
        <dbReference type="ARBA" id="ARBA00022857"/>
    </source>
</evidence>
<sequence>MIASKTALYQASQIRSCELMATDELGLSEDELMARAGASAFSTLEILYPDVRSIAVFCGSGNNAGDGYVLARLAHEKGFSVVINQYKTVEHLPPAARHAALQTLAAGVLCQCLDDPIEPEIELIVDALLGIGLKGEVYGPLATAINQINEAELPVLALDVPSGLDADTGQVMGACVRATQTVTFIGYKLGLMTLDGADYCGDLICHNLELDKCVAAIEPAAYLIDNYLNQLLLPKRPKNSHKGLFGHVLIVGGGYGMPGSVLMAANAALRVGAGMVTIATRPEYASQSLPLLPEAMIYGIEEAAEMLPLINRATVCIIGPGLGEDEWAKMLFTTAMASQLPMVIDASALRLLADNQQHDDNWILTPHPGEAASLLNCTSAEIQQDRYQAIRRLQDVYGGNIVLKGAGSLVATDKSEIYLCNAGNPGMASAGMGDALSGVIAGLVAQGLLLADAAKLGVWLHAKAGDAAAAERGERGIVASDLMLYLQGLVNQRMYA</sequence>
<dbReference type="SUPFAM" id="SSF53613">
    <property type="entry name" value="Ribokinase-like"/>
    <property type="match status" value="1"/>
</dbReference>
<feature type="binding site" evidence="18">
    <location>
        <position position="126"/>
    </location>
    <ligand>
        <name>K(+)</name>
        <dbReference type="ChEBI" id="CHEBI:29103"/>
    </ligand>
</feature>
<feature type="binding site" evidence="17">
    <location>
        <begin position="404"/>
        <end position="408"/>
    </location>
    <ligand>
        <name>AMP</name>
        <dbReference type="ChEBI" id="CHEBI:456215"/>
    </ligand>
</feature>
<evidence type="ECO:0000256" key="11">
    <source>
        <dbReference type="ARBA" id="ARBA00023235"/>
    </source>
</evidence>
<proteinExistence type="inferred from homology"/>
<comment type="cofactor">
    <cofactor evidence="17">
        <name>Mg(2+)</name>
        <dbReference type="ChEBI" id="CHEBI:18420"/>
    </cofactor>
</comment>
<dbReference type="InterPro" id="IPR036652">
    <property type="entry name" value="YjeF_N_dom_sf"/>
</dbReference>
<dbReference type="InterPro" id="IPR029056">
    <property type="entry name" value="Ribokinase-like"/>
</dbReference>
<comment type="catalytic activity">
    <reaction evidence="2 18 19">
        <text>(6R)-NADPHX = (6S)-NADPHX</text>
        <dbReference type="Rhea" id="RHEA:32227"/>
        <dbReference type="ChEBI" id="CHEBI:64076"/>
        <dbReference type="ChEBI" id="CHEBI:64077"/>
        <dbReference type="EC" id="5.1.99.6"/>
    </reaction>
</comment>
<keyword evidence="6 17" id="KW-0547">Nucleotide-binding</keyword>
<name>A0A078KY60_9GAMM</name>
<dbReference type="NCBIfam" id="TIGR00196">
    <property type="entry name" value="yjeF_cterm"/>
    <property type="match status" value="1"/>
</dbReference>
<keyword evidence="12 17" id="KW-0456">Lyase</keyword>
<dbReference type="Pfam" id="PF01256">
    <property type="entry name" value="Carb_kinase"/>
    <property type="match status" value="1"/>
</dbReference>
<comment type="cofactor">
    <cofactor evidence="18 19">
        <name>K(+)</name>
        <dbReference type="ChEBI" id="CHEBI:29103"/>
    </cofactor>
    <text evidence="18 19">Binds 1 potassium ion per subunit.</text>
</comment>
<keyword evidence="7 17" id="KW-0067">ATP-binding</keyword>
<evidence type="ECO:0000256" key="15">
    <source>
        <dbReference type="ARBA" id="ARBA00048238"/>
    </source>
</evidence>
<dbReference type="OrthoDB" id="9806925at2"/>
<evidence type="ECO:0000256" key="4">
    <source>
        <dbReference type="ARBA" id="ARBA00009524"/>
    </source>
</evidence>
<evidence type="ECO:0000313" key="22">
    <source>
        <dbReference type="EMBL" id="CDZ77891.1"/>
    </source>
</evidence>
<feature type="binding site" evidence="18">
    <location>
        <begin position="130"/>
        <end position="136"/>
    </location>
    <ligand>
        <name>(6S)-NADPHX</name>
        <dbReference type="ChEBI" id="CHEBI:64076"/>
    </ligand>
</feature>
<dbReference type="EMBL" id="CCSB01000002">
    <property type="protein sequence ID" value="CDZ77891.1"/>
    <property type="molecule type" value="Genomic_DNA"/>
</dbReference>
<dbReference type="eggNOG" id="COG0063">
    <property type="taxonomic scope" value="Bacteria"/>
</dbReference>
<feature type="binding site" evidence="18">
    <location>
        <position position="159"/>
    </location>
    <ligand>
        <name>(6S)-NADPHX</name>
        <dbReference type="ChEBI" id="CHEBI:64076"/>
    </ligand>
</feature>
<dbReference type="Gene3D" id="3.40.1190.20">
    <property type="match status" value="1"/>
</dbReference>
<dbReference type="GO" id="GO:0046872">
    <property type="term" value="F:metal ion binding"/>
    <property type="evidence" value="ECO:0007669"/>
    <property type="project" value="UniProtKB-UniRule"/>
</dbReference>
<evidence type="ECO:0000256" key="13">
    <source>
        <dbReference type="ARBA" id="ARBA00023268"/>
    </source>
</evidence>
<evidence type="ECO:0000259" key="20">
    <source>
        <dbReference type="PROSITE" id="PS51383"/>
    </source>
</evidence>
<dbReference type="InterPro" id="IPR000631">
    <property type="entry name" value="CARKD"/>
</dbReference>
<evidence type="ECO:0000256" key="19">
    <source>
        <dbReference type="PIRNR" id="PIRNR017184"/>
    </source>
</evidence>
<evidence type="ECO:0000256" key="14">
    <source>
        <dbReference type="ARBA" id="ARBA00025153"/>
    </source>
</evidence>
<feature type="binding site" evidence="17">
    <location>
        <position position="321"/>
    </location>
    <ligand>
        <name>(6S)-NADPHX</name>
        <dbReference type="ChEBI" id="CHEBI:64076"/>
    </ligand>
</feature>
<dbReference type="AlphaFoldDB" id="A0A078KY60"/>
<evidence type="ECO:0000256" key="12">
    <source>
        <dbReference type="ARBA" id="ARBA00023239"/>
    </source>
</evidence>
<dbReference type="InterPro" id="IPR004443">
    <property type="entry name" value="YjeF_N_dom"/>
</dbReference>
<evidence type="ECO:0000259" key="21">
    <source>
        <dbReference type="PROSITE" id="PS51385"/>
    </source>
</evidence>
<dbReference type="GO" id="GO:0052856">
    <property type="term" value="F:NAD(P)HX epimerase activity"/>
    <property type="evidence" value="ECO:0007669"/>
    <property type="project" value="UniProtKB-UniRule"/>
</dbReference>
<comment type="function">
    <text evidence="18">Catalyzes the epimerization of the S- and R-forms of NAD(P)HX, a damaged form of NAD(P)H that is a result of enzymatic or heat-dependent hydration. This is a prerequisite for the S-specific NAD(P)H-hydrate dehydratase to allow the repair of both epimers of NAD(P)HX.</text>
</comment>
<feature type="domain" description="YjeF C-terminal" evidence="20">
    <location>
        <begin position="225"/>
        <end position="493"/>
    </location>
</feature>
<organism evidence="22 23">
    <name type="scientific">Legionella massiliensis</name>
    <dbReference type="NCBI Taxonomy" id="1034943"/>
    <lineage>
        <taxon>Bacteria</taxon>
        <taxon>Pseudomonadati</taxon>
        <taxon>Pseudomonadota</taxon>
        <taxon>Gammaproteobacteria</taxon>
        <taxon>Legionellales</taxon>
        <taxon>Legionellaceae</taxon>
        <taxon>Legionella</taxon>
    </lineage>
</organism>
<dbReference type="PANTHER" id="PTHR12592">
    <property type="entry name" value="ATP-DEPENDENT (S)-NAD(P)H-HYDRATE DEHYDRATASE FAMILY MEMBER"/>
    <property type="match status" value="1"/>
</dbReference>
<evidence type="ECO:0000256" key="7">
    <source>
        <dbReference type="ARBA" id="ARBA00022840"/>
    </source>
</evidence>
<feature type="binding site" evidence="17">
    <location>
        <position position="434"/>
    </location>
    <ligand>
        <name>(6S)-NADPHX</name>
        <dbReference type="ChEBI" id="CHEBI:64076"/>
    </ligand>
</feature>
<gene>
    <name evidence="22" type="primary">nnr</name>
    <name evidence="17" type="synonym">nnrD</name>
    <name evidence="18" type="synonym">nnrE</name>
    <name evidence="22" type="ORF">BN59_02184</name>
</gene>
<evidence type="ECO:0000256" key="2">
    <source>
        <dbReference type="ARBA" id="ARBA00000909"/>
    </source>
</evidence>
<accession>A0A078KY60</accession>
<dbReference type="InterPro" id="IPR030677">
    <property type="entry name" value="Nnr"/>
</dbReference>
<keyword evidence="9 18" id="KW-0630">Potassium</keyword>
<dbReference type="Proteomes" id="UP000044071">
    <property type="component" value="Unassembled WGS sequence"/>
</dbReference>
<dbReference type="PROSITE" id="PS51385">
    <property type="entry name" value="YJEF_N"/>
    <property type="match status" value="1"/>
</dbReference>
<feature type="binding site" evidence="18">
    <location>
        <position position="63"/>
    </location>
    <ligand>
        <name>K(+)</name>
        <dbReference type="ChEBI" id="CHEBI:29103"/>
    </ligand>
</feature>
<keyword evidence="8 17" id="KW-0521">NADP</keyword>
<evidence type="ECO:0000256" key="3">
    <source>
        <dbReference type="ARBA" id="ARBA00006001"/>
    </source>
</evidence>
<dbReference type="GO" id="GO:0110051">
    <property type="term" value="P:metabolite repair"/>
    <property type="evidence" value="ECO:0007669"/>
    <property type="project" value="TreeGrafter"/>
</dbReference>
<dbReference type="Pfam" id="PF03853">
    <property type="entry name" value="YjeF_N"/>
    <property type="match status" value="1"/>
</dbReference>
<evidence type="ECO:0000256" key="9">
    <source>
        <dbReference type="ARBA" id="ARBA00022958"/>
    </source>
</evidence>
<comment type="catalytic activity">
    <reaction evidence="1 18 19">
        <text>(6R)-NADHX = (6S)-NADHX</text>
        <dbReference type="Rhea" id="RHEA:32215"/>
        <dbReference type="ChEBI" id="CHEBI:64074"/>
        <dbReference type="ChEBI" id="CHEBI:64075"/>
        <dbReference type="EC" id="5.1.99.6"/>
    </reaction>
</comment>
<dbReference type="Gene3D" id="3.40.50.10260">
    <property type="entry name" value="YjeF N-terminal domain"/>
    <property type="match status" value="1"/>
</dbReference>
<evidence type="ECO:0000256" key="5">
    <source>
        <dbReference type="ARBA" id="ARBA00022723"/>
    </source>
</evidence>
<dbReference type="HAMAP" id="MF_01966">
    <property type="entry name" value="NADHX_epimerase"/>
    <property type="match status" value="1"/>
</dbReference>
<evidence type="ECO:0000256" key="18">
    <source>
        <dbReference type="HAMAP-Rule" id="MF_01966"/>
    </source>
</evidence>
<keyword evidence="10 17" id="KW-0520">NAD</keyword>
<dbReference type="CDD" id="cd01171">
    <property type="entry name" value="YXKO-related"/>
    <property type="match status" value="1"/>
</dbReference>
<comment type="similarity">
    <text evidence="3 19">In the N-terminal section; belongs to the NnrE/AIBP family.</text>
</comment>
<dbReference type="RefSeq" id="WP_043874352.1">
    <property type="nucleotide sequence ID" value="NZ_CCVW01000002.1"/>
</dbReference>
<dbReference type="GO" id="GO:0005524">
    <property type="term" value="F:ATP binding"/>
    <property type="evidence" value="ECO:0007669"/>
    <property type="project" value="UniProtKB-UniRule"/>
</dbReference>
<comment type="similarity">
    <text evidence="18">Belongs to the NnrE/AIBP family.</text>
</comment>
<dbReference type="eggNOG" id="COG0062">
    <property type="taxonomic scope" value="Bacteria"/>
</dbReference>
<comment type="catalytic activity">
    <reaction evidence="16 17 19">
        <text>(6S)-NADPHX + ADP = AMP + phosphate + NADPH + H(+)</text>
        <dbReference type="Rhea" id="RHEA:32235"/>
        <dbReference type="ChEBI" id="CHEBI:15378"/>
        <dbReference type="ChEBI" id="CHEBI:43474"/>
        <dbReference type="ChEBI" id="CHEBI:57783"/>
        <dbReference type="ChEBI" id="CHEBI:64076"/>
        <dbReference type="ChEBI" id="CHEBI:456215"/>
        <dbReference type="ChEBI" id="CHEBI:456216"/>
        <dbReference type="EC" id="4.2.1.136"/>
    </reaction>
</comment>
<reference evidence="22 23" key="1">
    <citation type="submission" date="2014-06" db="EMBL/GenBank/DDBJ databases">
        <authorList>
            <person name="Urmite Genomes Urmite Genomes"/>
        </authorList>
    </citation>
    <scope>NUCLEOTIDE SEQUENCE [LARGE SCALE GENOMIC DNA]</scope>
</reference>
<keyword evidence="5 18" id="KW-0479">Metal-binding</keyword>
<comment type="similarity">
    <text evidence="17">Belongs to the NnrD/CARKD family.</text>
</comment>
<dbReference type="GO" id="GO:0046496">
    <property type="term" value="P:nicotinamide nucleotide metabolic process"/>
    <property type="evidence" value="ECO:0007669"/>
    <property type="project" value="UniProtKB-UniRule"/>
</dbReference>
<dbReference type="EC" id="5.1.99.6" evidence="19"/>
<dbReference type="GO" id="GO:0052855">
    <property type="term" value="F:ADP-dependent NAD(P)H-hydrate dehydratase activity"/>
    <property type="evidence" value="ECO:0007669"/>
    <property type="project" value="UniProtKB-UniRule"/>
</dbReference>
<dbReference type="NCBIfam" id="TIGR00197">
    <property type="entry name" value="yjeF_nterm"/>
    <property type="match status" value="1"/>
</dbReference>
<keyword evidence="23" id="KW-1185">Reference proteome</keyword>
<dbReference type="HAMAP" id="MF_01965">
    <property type="entry name" value="NADHX_dehydratase"/>
    <property type="match status" value="1"/>
</dbReference>
<feature type="domain" description="YjeF N-terminal" evidence="21">
    <location>
        <begin position="14"/>
        <end position="216"/>
    </location>
</feature>
<keyword evidence="13" id="KW-0511">Multifunctional enzyme</keyword>
<comment type="similarity">
    <text evidence="4 19">In the C-terminal section; belongs to the NnrD/CARKD family.</text>
</comment>